<organism evidence="1 2">
    <name type="scientific">Phyllobacterium trifolii</name>
    <dbReference type="NCBI Taxonomy" id="300193"/>
    <lineage>
        <taxon>Bacteria</taxon>
        <taxon>Pseudomonadati</taxon>
        <taxon>Pseudomonadota</taxon>
        <taxon>Alphaproteobacteria</taxon>
        <taxon>Hyphomicrobiales</taxon>
        <taxon>Phyllobacteriaceae</taxon>
        <taxon>Phyllobacterium</taxon>
    </lineage>
</organism>
<name>A0A839UFJ5_9HYPH</name>
<dbReference type="Proteomes" id="UP000554520">
    <property type="component" value="Unassembled WGS sequence"/>
</dbReference>
<proteinExistence type="predicted"/>
<sequence>MTLRILRAALEREKPPAHGRHCRAPEAFLLFVVTVFMERRTAFFLAGETGLLATVSVEAVRSTVINRNSYLRRG</sequence>
<evidence type="ECO:0000313" key="2">
    <source>
        <dbReference type="Proteomes" id="UP000554520"/>
    </source>
</evidence>
<dbReference type="RefSeq" id="WP_158482263.1">
    <property type="nucleotide sequence ID" value="NZ_JACHXN010000058.1"/>
</dbReference>
<comment type="caution">
    <text evidence="1">The sequence shown here is derived from an EMBL/GenBank/DDBJ whole genome shotgun (WGS) entry which is preliminary data.</text>
</comment>
<protein>
    <submittedName>
        <fullName evidence="1">Uncharacterized protein</fullName>
    </submittedName>
</protein>
<keyword evidence="2" id="KW-1185">Reference proteome</keyword>
<dbReference type="EMBL" id="JACHXN010000058">
    <property type="protein sequence ID" value="MBB3149948.1"/>
    <property type="molecule type" value="Genomic_DNA"/>
</dbReference>
<gene>
    <name evidence="1" type="ORF">FHS21_006407</name>
</gene>
<evidence type="ECO:0000313" key="1">
    <source>
        <dbReference type="EMBL" id="MBB3149948.1"/>
    </source>
</evidence>
<reference evidence="1 2" key="1">
    <citation type="submission" date="2020-08" db="EMBL/GenBank/DDBJ databases">
        <title>Genomic Encyclopedia of Type Strains, Phase III (KMG-III): the genomes of soil and plant-associated and newly described type strains.</title>
        <authorList>
            <person name="Whitman W."/>
        </authorList>
    </citation>
    <scope>NUCLEOTIDE SEQUENCE [LARGE SCALE GENOMIC DNA]</scope>
    <source>
        <strain evidence="1 2">CECT 7015</strain>
    </source>
</reference>
<accession>A0A839UFJ5</accession>
<dbReference type="AlphaFoldDB" id="A0A839UFJ5"/>